<evidence type="ECO:0008006" key="4">
    <source>
        <dbReference type="Google" id="ProtNLM"/>
    </source>
</evidence>
<feature type="region of interest" description="Disordered" evidence="1">
    <location>
        <begin position="100"/>
        <end position="125"/>
    </location>
</feature>
<dbReference type="EMBL" id="JBHLUE010000002">
    <property type="protein sequence ID" value="MFC0562947.1"/>
    <property type="molecule type" value="Genomic_DNA"/>
</dbReference>
<dbReference type="SUPFAM" id="SSF52091">
    <property type="entry name" value="SpoIIaa-like"/>
    <property type="match status" value="1"/>
</dbReference>
<keyword evidence="3" id="KW-1185">Reference proteome</keyword>
<gene>
    <name evidence="2" type="ORF">ACFFHU_01995</name>
</gene>
<evidence type="ECO:0000313" key="3">
    <source>
        <dbReference type="Proteomes" id="UP001589894"/>
    </source>
</evidence>
<sequence>MYEYPAPPVLVLDPGMARAGIPELCDRLAALLRGYLGVVVLELPGTVAPSMVVVEAIARLRLTARRFGADIRVRDPDDRLGQLLALTGLDGVIAVESAGVPQRKAEQREQPLHVEEVADRTDPAG</sequence>
<protein>
    <recommendedName>
        <fullName evidence="4">STAS domain-containing protein</fullName>
    </recommendedName>
</protein>
<dbReference type="RefSeq" id="WP_377335052.1">
    <property type="nucleotide sequence ID" value="NZ_JBHLUE010000002.1"/>
</dbReference>
<feature type="compositionally biased region" description="Basic and acidic residues" evidence="1">
    <location>
        <begin position="103"/>
        <end position="125"/>
    </location>
</feature>
<name>A0ABV6NQ90_9ACTN</name>
<dbReference type="InterPro" id="IPR036513">
    <property type="entry name" value="STAS_dom_sf"/>
</dbReference>
<organism evidence="2 3">
    <name type="scientific">Plantactinospora siamensis</name>
    <dbReference type="NCBI Taxonomy" id="555372"/>
    <lineage>
        <taxon>Bacteria</taxon>
        <taxon>Bacillati</taxon>
        <taxon>Actinomycetota</taxon>
        <taxon>Actinomycetes</taxon>
        <taxon>Micromonosporales</taxon>
        <taxon>Micromonosporaceae</taxon>
        <taxon>Plantactinospora</taxon>
    </lineage>
</organism>
<proteinExistence type="predicted"/>
<evidence type="ECO:0000313" key="2">
    <source>
        <dbReference type="EMBL" id="MFC0562947.1"/>
    </source>
</evidence>
<comment type="caution">
    <text evidence="2">The sequence shown here is derived from an EMBL/GenBank/DDBJ whole genome shotgun (WGS) entry which is preliminary data.</text>
</comment>
<reference evidence="2 3" key="1">
    <citation type="submission" date="2024-09" db="EMBL/GenBank/DDBJ databases">
        <authorList>
            <person name="Sun Q."/>
            <person name="Mori K."/>
        </authorList>
    </citation>
    <scope>NUCLEOTIDE SEQUENCE [LARGE SCALE GENOMIC DNA]</scope>
    <source>
        <strain evidence="2 3">TBRC 2205</strain>
    </source>
</reference>
<accession>A0ABV6NQ90</accession>
<evidence type="ECO:0000256" key="1">
    <source>
        <dbReference type="SAM" id="MobiDB-lite"/>
    </source>
</evidence>
<dbReference type="Proteomes" id="UP001589894">
    <property type="component" value="Unassembled WGS sequence"/>
</dbReference>
<dbReference type="Gene3D" id="3.30.750.24">
    <property type="entry name" value="STAS domain"/>
    <property type="match status" value="1"/>
</dbReference>